<gene>
    <name evidence="1" type="ORF">AAME72_17035</name>
</gene>
<dbReference type="RefSeq" id="WP_348787721.1">
    <property type="nucleotide sequence ID" value="NZ_CP157390.1"/>
</dbReference>
<organism evidence="1">
    <name type="scientific">Leifsonia sp. NPDC080035</name>
    <dbReference type="NCBI Taxonomy" id="3143936"/>
    <lineage>
        <taxon>Bacteria</taxon>
        <taxon>Bacillati</taxon>
        <taxon>Actinomycetota</taxon>
        <taxon>Actinomycetes</taxon>
        <taxon>Micrococcales</taxon>
        <taxon>Microbacteriaceae</taxon>
        <taxon>Leifsonia</taxon>
    </lineage>
</organism>
<dbReference type="EMBL" id="CP157390">
    <property type="protein sequence ID" value="XBM47756.1"/>
    <property type="molecule type" value="Genomic_DNA"/>
</dbReference>
<proteinExistence type="predicted"/>
<name>A0AAU7G9Y0_9MICO</name>
<accession>A0AAU7G9Y0</accession>
<protein>
    <recommendedName>
        <fullName evidence="2">DUF317 domain-containing protein</fullName>
    </recommendedName>
</protein>
<evidence type="ECO:0000313" key="1">
    <source>
        <dbReference type="EMBL" id="XBM47756.1"/>
    </source>
</evidence>
<evidence type="ECO:0008006" key="2">
    <source>
        <dbReference type="Google" id="ProtNLM"/>
    </source>
</evidence>
<sequence>MDWFVDPERGRWLQERIPELGEMVPTGMPAYGRILHPAYESNDDGEERSVRWAELATRTGTTVDGDTQWWDISPDGGSGQTKSDGWWLNPPQDGWIDPALLRAFVPVLWSHTRTPEDITVGVWEGWGLTAVSTSLFFVGDAESDAGADVEVELDRLRSEAEDHQRRRLEATSPRLLRMQEFDGTVWERAVAGDVSEFPYPRFDLPDRTYVLGATTLDDLASPDWPYRSGLGWLPGDRDGIMPQLIWPADRSWCLSIEVDAPWTVVAGAPELVAELLSLPGIEGHAIGDPYRSRA</sequence>
<reference evidence="1" key="1">
    <citation type="submission" date="2024-05" db="EMBL/GenBank/DDBJ databases">
        <title>The Natural Products Discovery Center: Release of the First 8490 Sequenced Strains for Exploring Actinobacteria Biosynthetic Diversity.</title>
        <authorList>
            <person name="Kalkreuter E."/>
            <person name="Kautsar S.A."/>
            <person name="Yang D."/>
            <person name="Bader C.D."/>
            <person name="Teijaro C.N."/>
            <person name="Fluegel L."/>
            <person name="Davis C.M."/>
            <person name="Simpson J.R."/>
            <person name="Lauterbach L."/>
            <person name="Steele A.D."/>
            <person name="Gui C."/>
            <person name="Meng S."/>
            <person name="Li G."/>
            <person name="Viehrig K."/>
            <person name="Ye F."/>
            <person name="Su P."/>
            <person name="Kiefer A.F."/>
            <person name="Nichols A."/>
            <person name="Cepeda A.J."/>
            <person name="Yan W."/>
            <person name="Fan B."/>
            <person name="Jiang Y."/>
            <person name="Adhikari A."/>
            <person name="Zheng C.-J."/>
            <person name="Schuster L."/>
            <person name="Cowan T.M."/>
            <person name="Smanski M.J."/>
            <person name="Chevrette M.G."/>
            <person name="de Carvalho L.P.S."/>
            <person name="Shen B."/>
        </authorList>
    </citation>
    <scope>NUCLEOTIDE SEQUENCE</scope>
    <source>
        <strain evidence="1">NPDC080035</strain>
    </source>
</reference>
<dbReference type="AlphaFoldDB" id="A0AAU7G9Y0"/>